<gene>
    <name evidence="1" type="ORF">U0070_004150</name>
</gene>
<protein>
    <submittedName>
        <fullName evidence="1">Uncharacterized protein</fullName>
    </submittedName>
</protein>
<evidence type="ECO:0000313" key="1">
    <source>
        <dbReference type="EMBL" id="KAK7795552.1"/>
    </source>
</evidence>
<name>A0AAW0H2V4_MYOGA</name>
<organism evidence="1 2">
    <name type="scientific">Myodes glareolus</name>
    <name type="common">Bank vole</name>
    <name type="synonym">Clethrionomys glareolus</name>
    <dbReference type="NCBI Taxonomy" id="447135"/>
    <lineage>
        <taxon>Eukaryota</taxon>
        <taxon>Metazoa</taxon>
        <taxon>Chordata</taxon>
        <taxon>Craniata</taxon>
        <taxon>Vertebrata</taxon>
        <taxon>Euteleostomi</taxon>
        <taxon>Mammalia</taxon>
        <taxon>Eutheria</taxon>
        <taxon>Euarchontoglires</taxon>
        <taxon>Glires</taxon>
        <taxon>Rodentia</taxon>
        <taxon>Myomorpha</taxon>
        <taxon>Muroidea</taxon>
        <taxon>Cricetidae</taxon>
        <taxon>Arvicolinae</taxon>
        <taxon>Myodes</taxon>
    </lineage>
</organism>
<sequence length="75" mass="8003">MVHLGRRTVLCTRDAGQLPGLAGNAPCSETDYARARPSGTLGAPQIRGPRPLRLCPLCPQLGQRCPPRRARVGMG</sequence>
<keyword evidence="2" id="KW-1185">Reference proteome</keyword>
<dbReference type="AlphaFoldDB" id="A0AAW0H2V4"/>
<dbReference type="EMBL" id="JBBHLL010002135">
    <property type="protein sequence ID" value="KAK7795552.1"/>
    <property type="molecule type" value="Genomic_DNA"/>
</dbReference>
<comment type="caution">
    <text evidence="1">The sequence shown here is derived from an EMBL/GenBank/DDBJ whole genome shotgun (WGS) entry which is preliminary data.</text>
</comment>
<proteinExistence type="predicted"/>
<accession>A0AAW0H2V4</accession>
<dbReference type="Proteomes" id="UP001488838">
    <property type="component" value="Unassembled WGS sequence"/>
</dbReference>
<evidence type="ECO:0000313" key="2">
    <source>
        <dbReference type="Proteomes" id="UP001488838"/>
    </source>
</evidence>
<reference evidence="1 2" key="1">
    <citation type="journal article" date="2023" name="bioRxiv">
        <title>Conserved and derived expression patterns and positive selection on dental genes reveal complex evolutionary context of ever-growing rodent molars.</title>
        <authorList>
            <person name="Calamari Z.T."/>
            <person name="Song A."/>
            <person name="Cohen E."/>
            <person name="Akter M."/>
            <person name="Roy R.D."/>
            <person name="Hallikas O."/>
            <person name="Christensen M.M."/>
            <person name="Li P."/>
            <person name="Marangoni P."/>
            <person name="Jernvall J."/>
            <person name="Klein O.D."/>
        </authorList>
    </citation>
    <scope>NUCLEOTIDE SEQUENCE [LARGE SCALE GENOMIC DNA]</scope>
    <source>
        <strain evidence="1">V071</strain>
    </source>
</reference>